<protein>
    <submittedName>
        <fullName evidence="5">TPR repeat-containing protein</fullName>
    </submittedName>
</protein>
<evidence type="ECO:0000256" key="4">
    <source>
        <dbReference type="SAM" id="Phobius"/>
    </source>
</evidence>
<dbReference type="OrthoDB" id="369370at2"/>
<dbReference type="HOGENOM" id="CLU_089242_0_0_9"/>
<evidence type="ECO:0000313" key="5">
    <source>
        <dbReference type="EMBL" id="ADL50370.1"/>
    </source>
</evidence>
<keyword evidence="4" id="KW-1133">Transmembrane helix</keyword>
<keyword evidence="4" id="KW-0812">Transmembrane</keyword>
<feature type="transmembrane region" description="Helical" evidence="4">
    <location>
        <begin position="6"/>
        <end position="37"/>
    </location>
</feature>
<sequence length="265" mass="30954">MSKQKLLTLLSVIISLPIFLFYSKIIGVLIFILLLIYTNFPSILMYRANLHYTQKNMHKALSLYKLAYSSWHAPDKMKISYGYLLIRMGNLEESDAVLSKFKNKTLNPTDKLSWKLNYSLVLWKKNKLDEAINLLMEEYNQKKNTTLYQNLGYFLLLNKDYDKALEFNLEAYEYNDSDASILDNLAQSYYFKGQYSKALEIYDKLIPMTPTFVTAYYYYAMTLSKESRTEEALGMLNKALECNFSYLSNVSKEDVEKSIYGINSI</sequence>
<keyword evidence="4" id="KW-0472">Membrane</keyword>
<accession>D9SR82</accession>
<dbReference type="InterPro" id="IPR051012">
    <property type="entry name" value="CellSynth/LPSAsmb/PSIAsmb"/>
</dbReference>
<keyword evidence="1" id="KW-0677">Repeat</keyword>
<gene>
    <name evidence="5" type="ordered locus">Clocel_0599</name>
</gene>
<dbReference type="Pfam" id="PF13374">
    <property type="entry name" value="TPR_10"/>
    <property type="match status" value="1"/>
</dbReference>
<evidence type="ECO:0000313" key="6">
    <source>
        <dbReference type="Proteomes" id="UP000002730"/>
    </source>
</evidence>
<feature type="repeat" description="TPR" evidence="3">
    <location>
        <begin position="179"/>
        <end position="212"/>
    </location>
</feature>
<dbReference type="SUPFAM" id="SSF81901">
    <property type="entry name" value="HCP-like"/>
    <property type="match status" value="1"/>
</dbReference>
<organism evidence="5 6">
    <name type="scientific">Clostridium cellulovorans (strain ATCC 35296 / DSM 3052 / OCM 3 / 743B)</name>
    <dbReference type="NCBI Taxonomy" id="573061"/>
    <lineage>
        <taxon>Bacteria</taxon>
        <taxon>Bacillati</taxon>
        <taxon>Bacillota</taxon>
        <taxon>Clostridia</taxon>
        <taxon>Eubacteriales</taxon>
        <taxon>Clostridiaceae</taxon>
        <taxon>Clostridium</taxon>
    </lineage>
</organism>
<dbReference type="eggNOG" id="COG0457">
    <property type="taxonomic scope" value="Bacteria"/>
</dbReference>
<name>D9SR82_CLOC7</name>
<dbReference type="PANTHER" id="PTHR45586">
    <property type="entry name" value="TPR REPEAT-CONTAINING PROTEIN PA4667"/>
    <property type="match status" value="1"/>
</dbReference>
<proteinExistence type="predicted"/>
<dbReference type="InterPro" id="IPR011990">
    <property type="entry name" value="TPR-like_helical_dom_sf"/>
</dbReference>
<evidence type="ECO:0000256" key="2">
    <source>
        <dbReference type="ARBA" id="ARBA00022803"/>
    </source>
</evidence>
<evidence type="ECO:0000256" key="3">
    <source>
        <dbReference type="PROSITE-ProRule" id="PRU00339"/>
    </source>
</evidence>
<dbReference type="Gene3D" id="1.25.40.10">
    <property type="entry name" value="Tetratricopeptide repeat domain"/>
    <property type="match status" value="2"/>
</dbReference>
<dbReference type="PANTHER" id="PTHR45586:SF1">
    <property type="entry name" value="LIPOPOLYSACCHARIDE ASSEMBLY PROTEIN B"/>
    <property type="match status" value="1"/>
</dbReference>
<dbReference type="RefSeq" id="WP_010074851.1">
    <property type="nucleotide sequence ID" value="NC_014393.1"/>
</dbReference>
<dbReference type="EMBL" id="CP002160">
    <property type="protein sequence ID" value="ADL50370.1"/>
    <property type="molecule type" value="Genomic_DNA"/>
</dbReference>
<reference evidence="5 6" key="1">
    <citation type="submission" date="2010-08" db="EMBL/GenBank/DDBJ databases">
        <title>Complete sequence of Clostridium cellulovorans 743B.</title>
        <authorList>
            <consortium name="US DOE Joint Genome Institute"/>
            <person name="Lucas S."/>
            <person name="Copeland A."/>
            <person name="Lapidus A."/>
            <person name="Cheng J.-F."/>
            <person name="Bruce D."/>
            <person name="Goodwin L."/>
            <person name="Pitluck S."/>
            <person name="Chertkov O."/>
            <person name="Detter J.C."/>
            <person name="Han C."/>
            <person name="Tapia R."/>
            <person name="Land M."/>
            <person name="Hauser L."/>
            <person name="Chang Y.-J."/>
            <person name="Jeffries C."/>
            <person name="Kyrpides N."/>
            <person name="Ivanova N."/>
            <person name="Mikhailova N."/>
            <person name="Hemme C.L."/>
            <person name="Woyke T."/>
        </authorList>
    </citation>
    <scope>NUCLEOTIDE SEQUENCE [LARGE SCALE GENOMIC DNA]</scope>
    <source>
        <strain evidence="6">ATCC 35296 / DSM 3052 / OCM 3 / 743B</strain>
    </source>
</reference>
<dbReference type="AlphaFoldDB" id="D9SR82"/>
<dbReference type="Proteomes" id="UP000002730">
    <property type="component" value="Chromosome"/>
</dbReference>
<dbReference type="STRING" id="573061.Clocel_0599"/>
<keyword evidence="2 3" id="KW-0802">TPR repeat</keyword>
<dbReference type="PROSITE" id="PS50005">
    <property type="entry name" value="TPR"/>
    <property type="match status" value="2"/>
</dbReference>
<evidence type="ECO:0000256" key="1">
    <source>
        <dbReference type="ARBA" id="ARBA00022737"/>
    </source>
</evidence>
<dbReference type="InterPro" id="IPR019734">
    <property type="entry name" value="TPR_rpt"/>
</dbReference>
<feature type="repeat" description="TPR" evidence="3">
    <location>
        <begin position="145"/>
        <end position="178"/>
    </location>
</feature>
<dbReference type="SMART" id="SM00028">
    <property type="entry name" value="TPR"/>
    <property type="match status" value="4"/>
</dbReference>
<dbReference type="KEGG" id="ccb:Clocel_0599"/>
<keyword evidence="6" id="KW-1185">Reference proteome</keyword>